<dbReference type="AlphaFoldDB" id="A0A4C1YIW1"/>
<keyword evidence="2" id="KW-1185">Reference proteome</keyword>
<name>A0A4C1YIW1_EUMVA</name>
<accession>A0A4C1YIW1</accession>
<proteinExistence type="predicted"/>
<dbReference type="Proteomes" id="UP000299102">
    <property type="component" value="Unassembled WGS sequence"/>
</dbReference>
<gene>
    <name evidence="1" type="ORF">EVAR_59268_1</name>
</gene>
<protein>
    <submittedName>
        <fullName evidence="1">Uncharacterized protein</fullName>
    </submittedName>
</protein>
<evidence type="ECO:0000313" key="1">
    <source>
        <dbReference type="EMBL" id="GBP76321.1"/>
    </source>
</evidence>
<evidence type="ECO:0000313" key="2">
    <source>
        <dbReference type="Proteomes" id="UP000299102"/>
    </source>
</evidence>
<sequence length="70" mass="8467">MLKVVRLYSIVDFKHAKVANEISPRYTRGRYRARWDEIRRTDLLFGYARQPLKSFILSRPLRDLSRYVAH</sequence>
<reference evidence="1 2" key="1">
    <citation type="journal article" date="2019" name="Commun. Biol.">
        <title>The bagworm genome reveals a unique fibroin gene that provides high tensile strength.</title>
        <authorList>
            <person name="Kono N."/>
            <person name="Nakamura H."/>
            <person name="Ohtoshi R."/>
            <person name="Tomita M."/>
            <person name="Numata K."/>
            <person name="Arakawa K."/>
        </authorList>
    </citation>
    <scope>NUCLEOTIDE SEQUENCE [LARGE SCALE GENOMIC DNA]</scope>
</reference>
<organism evidence="1 2">
    <name type="scientific">Eumeta variegata</name>
    <name type="common">Bagworm moth</name>
    <name type="synonym">Eumeta japonica</name>
    <dbReference type="NCBI Taxonomy" id="151549"/>
    <lineage>
        <taxon>Eukaryota</taxon>
        <taxon>Metazoa</taxon>
        <taxon>Ecdysozoa</taxon>
        <taxon>Arthropoda</taxon>
        <taxon>Hexapoda</taxon>
        <taxon>Insecta</taxon>
        <taxon>Pterygota</taxon>
        <taxon>Neoptera</taxon>
        <taxon>Endopterygota</taxon>
        <taxon>Lepidoptera</taxon>
        <taxon>Glossata</taxon>
        <taxon>Ditrysia</taxon>
        <taxon>Tineoidea</taxon>
        <taxon>Psychidae</taxon>
        <taxon>Oiketicinae</taxon>
        <taxon>Eumeta</taxon>
    </lineage>
</organism>
<comment type="caution">
    <text evidence="1">The sequence shown here is derived from an EMBL/GenBank/DDBJ whole genome shotgun (WGS) entry which is preliminary data.</text>
</comment>
<dbReference type="EMBL" id="BGZK01001286">
    <property type="protein sequence ID" value="GBP76321.1"/>
    <property type="molecule type" value="Genomic_DNA"/>
</dbReference>